<proteinExistence type="predicted"/>
<accession>A0ABR2MVL8</accession>
<dbReference type="Proteomes" id="UP001412067">
    <property type="component" value="Unassembled WGS sequence"/>
</dbReference>
<keyword evidence="2" id="KW-1185">Reference proteome</keyword>
<protein>
    <submittedName>
        <fullName evidence="1">Uncharacterized protein</fullName>
    </submittedName>
</protein>
<dbReference type="EMBL" id="JBBWWR010000004">
    <property type="protein sequence ID" value="KAK8968245.1"/>
    <property type="molecule type" value="Genomic_DNA"/>
</dbReference>
<name>A0ABR2MVL8_9ASPA</name>
<gene>
    <name evidence="1" type="ORF">KSP40_PGU018696</name>
</gene>
<organism evidence="1 2">
    <name type="scientific">Platanthera guangdongensis</name>
    <dbReference type="NCBI Taxonomy" id="2320717"/>
    <lineage>
        <taxon>Eukaryota</taxon>
        <taxon>Viridiplantae</taxon>
        <taxon>Streptophyta</taxon>
        <taxon>Embryophyta</taxon>
        <taxon>Tracheophyta</taxon>
        <taxon>Spermatophyta</taxon>
        <taxon>Magnoliopsida</taxon>
        <taxon>Liliopsida</taxon>
        <taxon>Asparagales</taxon>
        <taxon>Orchidaceae</taxon>
        <taxon>Orchidoideae</taxon>
        <taxon>Orchideae</taxon>
        <taxon>Orchidinae</taxon>
        <taxon>Platanthera</taxon>
    </lineage>
</organism>
<evidence type="ECO:0000313" key="2">
    <source>
        <dbReference type="Proteomes" id="UP001412067"/>
    </source>
</evidence>
<reference evidence="1 2" key="1">
    <citation type="journal article" date="2022" name="Nat. Plants">
        <title>Genomes of leafy and leafless Platanthera orchids illuminate the evolution of mycoheterotrophy.</title>
        <authorList>
            <person name="Li M.H."/>
            <person name="Liu K.W."/>
            <person name="Li Z."/>
            <person name="Lu H.C."/>
            <person name="Ye Q.L."/>
            <person name="Zhang D."/>
            <person name="Wang J.Y."/>
            <person name="Li Y.F."/>
            <person name="Zhong Z.M."/>
            <person name="Liu X."/>
            <person name="Yu X."/>
            <person name="Liu D.K."/>
            <person name="Tu X.D."/>
            <person name="Liu B."/>
            <person name="Hao Y."/>
            <person name="Liao X.Y."/>
            <person name="Jiang Y.T."/>
            <person name="Sun W.H."/>
            <person name="Chen J."/>
            <person name="Chen Y.Q."/>
            <person name="Ai Y."/>
            <person name="Zhai J.W."/>
            <person name="Wu S.S."/>
            <person name="Zhou Z."/>
            <person name="Hsiao Y.Y."/>
            <person name="Wu W.L."/>
            <person name="Chen Y.Y."/>
            <person name="Lin Y.F."/>
            <person name="Hsu J.L."/>
            <person name="Li C.Y."/>
            <person name="Wang Z.W."/>
            <person name="Zhao X."/>
            <person name="Zhong W.Y."/>
            <person name="Ma X.K."/>
            <person name="Ma L."/>
            <person name="Huang J."/>
            <person name="Chen G.Z."/>
            <person name="Huang M.Z."/>
            <person name="Huang L."/>
            <person name="Peng D.H."/>
            <person name="Luo Y.B."/>
            <person name="Zou S.Q."/>
            <person name="Chen S.P."/>
            <person name="Lan S."/>
            <person name="Tsai W.C."/>
            <person name="Van de Peer Y."/>
            <person name="Liu Z.J."/>
        </authorList>
    </citation>
    <scope>NUCLEOTIDE SEQUENCE [LARGE SCALE GENOMIC DNA]</scope>
    <source>
        <strain evidence="1">Lor288</strain>
    </source>
</reference>
<sequence length="238" mass="27157">MYTKRRETLLRDRKRAWLVPRALPALPWQPSTIQEKLSLSPSHFFFRGLLPLRQVLHPKTSNDTLAIDFYTFGMLLGDWRRPQGETQGLAVKIGKNGTEKSRELEEITNQHIYRRIRILTCAQVGALPVVVHEGKVPYSCKKKSGLAGKISGYYRFWIINYITLYLDKTWDLSGNNSSPSEENICYFNVRDMYPGLTDESFNTTQTVILGVAPTKGRFTVMTTARNRSDLSVAPALIE</sequence>
<comment type="caution">
    <text evidence="1">The sequence shown here is derived from an EMBL/GenBank/DDBJ whole genome shotgun (WGS) entry which is preliminary data.</text>
</comment>
<evidence type="ECO:0000313" key="1">
    <source>
        <dbReference type="EMBL" id="KAK8968245.1"/>
    </source>
</evidence>